<dbReference type="InterPro" id="IPR037171">
    <property type="entry name" value="NagB/RpiA_transferase-like"/>
</dbReference>
<feature type="compositionally biased region" description="Basic and acidic residues" evidence="1">
    <location>
        <begin position="79"/>
        <end position="92"/>
    </location>
</feature>
<dbReference type="Pfam" id="PF02589">
    <property type="entry name" value="LUD_dom"/>
    <property type="match status" value="1"/>
</dbReference>
<feature type="non-terminal residue" evidence="3">
    <location>
        <position position="236"/>
    </location>
</feature>
<dbReference type="InterPro" id="IPR024185">
    <property type="entry name" value="FTHF_cligase-like_sf"/>
</dbReference>
<organism evidence="3">
    <name type="scientific">marine sediment metagenome</name>
    <dbReference type="NCBI Taxonomy" id="412755"/>
    <lineage>
        <taxon>unclassified sequences</taxon>
        <taxon>metagenomes</taxon>
        <taxon>ecological metagenomes</taxon>
    </lineage>
</organism>
<dbReference type="InterPro" id="IPR003741">
    <property type="entry name" value="LUD_dom"/>
</dbReference>
<evidence type="ECO:0000259" key="2">
    <source>
        <dbReference type="Pfam" id="PF02589"/>
    </source>
</evidence>
<comment type="caution">
    <text evidence="3">The sequence shown here is derived from an EMBL/GenBank/DDBJ whole genome shotgun (WGS) entry which is preliminary data.</text>
</comment>
<dbReference type="SUPFAM" id="SSF100950">
    <property type="entry name" value="NagB/RpiA/CoA transferase-like"/>
    <property type="match status" value="1"/>
</dbReference>
<dbReference type="PANTHER" id="PTHR43682:SF1">
    <property type="entry name" value="LACTATE UTILIZATION PROTEIN C"/>
    <property type="match status" value="1"/>
</dbReference>
<proteinExistence type="predicted"/>
<dbReference type="PANTHER" id="PTHR43682">
    <property type="entry name" value="LACTATE UTILIZATION PROTEIN C"/>
    <property type="match status" value="1"/>
</dbReference>
<reference evidence="3" key="1">
    <citation type="journal article" date="2014" name="Front. Microbiol.">
        <title>High frequency of phylogenetically diverse reductive dehalogenase-homologous genes in deep subseafloor sedimentary metagenomes.</title>
        <authorList>
            <person name="Kawai M."/>
            <person name="Futagami T."/>
            <person name="Toyoda A."/>
            <person name="Takaki Y."/>
            <person name="Nishi S."/>
            <person name="Hori S."/>
            <person name="Arai W."/>
            <person name="Tsubouchi T."/>
            <person name="Morono Y."/>
            <person name="Uchiyama I."/>
            <person name="Ito T."/>
            <person name="Fujiyama A."/>
            <person name="Inagaki F."/>
            <person name="Takami H."/>
        </authorList>
    </citation>
    <scope>NUCLEOTIDE SEQUENCE</scope>
    <source>
        <strain evidence="3">Expedition CK06-06</strain>
    </source>
</reference>
<sequence>LYAWFMVSPSRYRLAQRLGAWGSRLLPKQAGWVRTLPPPLSAWTSSRHFPSFAFQPFLARSQKLNYGAKQTPTPQRRKRETEQLTEKSQPEDVVDRFSRELEDIGGTIVRCGEGVAPDKVAAYLREFGITKLIAWGEQQPALNAVIHHLRDKGFEILDPCLPRGSGPERDRRMVDLGRAEAGLTGAIAGVAETGTLVVPAGRNQSQLASLLPPVHLVLLPASVIHQTMTDWLREGG</sequence>
<dbReference type="Gene3D" id="3.40.50.10420">
    <property type="entry name" value="NagB/RpiA/CoA transferase-like"/>
    <property type="match status" value="1"/>
</dbReference>
<feature type="region of interest" description="Disordered" evidence="1">
    <location>
        <begin position="65"/>
        <end position="92"/>
    </location>
</feature>
<feature type="domain" description="LUD" evidence="2">
    <location>
        <begin position="95"/>
        <end position="231"/>
    </location>
</feature>
<gene>
    <name evidence="3" type="ORF">S01H1_76382</name>
</gene>
<evidence type="ECO:0000313" key="3">
    <source>
        <dbReference type="EMBL" id="GAG43674.1"/>
    </source>
</evidence>
<feature type="compositionally biased region" description="Polar residues" evidence="1">
    <location>
        <begin position="65"/>
        <end position="74"/>
    </location>
</feature>
<protein>
    <recommendedName>
        <fullName evidence="2">LUD domain-containing protein</fullName>
    </recommendedName>
</protein>
<feature type="non-terminal residue" evidence="3">
    <location>
        <position position="1"/>
    </location>
</feature>
<name>X0XKG8_9ZZZZ</name>
<dbReference type="AlphaFoldDB" id="X0XKG8"/>
<dbReference type="EMBL" id="BARS01051254">
    <property type="protein sequence ID" value="GAG43674.1"/>
    <property type="molecule type" value="Genomic_DNA"/>
</dbReference>
<accession>X0XKG8</accession>
<evidence type="ECO:0000256" key="1">
    <source>
        <dbReference type="SAM" id="MobiDB-lite"/>
    </source>
</evidence>